<evidence type="ECO:0000259" key="7">
    <source>
        <dbReference type="Pfam" id="PF01029"/>
    </source>
</evidence>
<dbReference type="AlphaFoldDB" id="A0A3D4S7S0"/>
<evidence type="ECO:0000256" key="5">
    <source>
        <dbReference type="ARBA" id="ARBA00023163"/>
    </source>
</evidence>
<organism evidence="8 9">
    <name type="scientific">Bavariicoccus seileri</name>
    <dbReference type="NCBI Taxonomy" id="549685"/>
    <lineage>
        <taxon>Bacteria</taxon>
        <taxon>Bacillati</taxon>
        <taxon>Bacillota</taxon>
        <taxon>Bacilli</taxon>
        <taxon>Lactobacillales</taxon>
        <taxon>Enterococcaceae</taxon>
        <taxon>Bavariicoccus</taxon>
    </lineage>
</organism>
<comment type="function">
    <text evidence="6">Involved in transcription antitermination. Required for transcription of ribosomal RNA (rRNA) genes. Binds specifically to the boxA antiterminator sequence of the ribosomal RNA (rrn) operons.</text>
</comment>
<keyword evidence="3 6" id="KW-0694">RNA-binding</keyword>
<dbReference type="Proteomes" id="UP000262195">
    <property type="component" value="Unassembled WGS sequence"/>
</dbReference>
<dbReference type="NCBIfam" id="TIGR01951">
    <property type="entry name" value="nusB"/>
    <property type="match status" value="1"/>
</dbReference>
<dbReference type="InterPro" id="IPR011605">
    <property type="entry name" value="NusB_fam"/>
</dbReference>
<dbReference type="PANTHER" id="PTHR11078">
    <property type="entry name" value="N UTILIZATION SUBSTANCE PROTEIN B-RELATED"/>
    <property type="match status" value="1"/>
</dbReference>
<evidence type="ECO:0000256" key="3">
    <source>
        <dbReference type="ARBA" id="ARBA00022884"/>
    </source>
</evidence>
<dbReference type="GO" id="GO:0031564">
    <property type="term" value="P:transcription antitermination"/>
    <property type="evidence" value="ECO:0007669"/>
    <property type="project" value="UniProtKB-KW"/>
</dbReference>
<dbReference type="Pfam" id="PF01029">
    <property type="entry name" value="NusB"/>
    <property type="match status" value="1"/>
</dbReference>
<keyword evidence="4 6" id="KW-0805">Transcription regulation</keyword>
<dbReference type="GO" id="GO:0006353">
    <property type="term" value="P:DNA-templated transcription termination"/>
    <property type="evidence" value="ECO:0007669"/>
    <property type="project" value="UniProtKB-UniRule"/>
</dbReference>
<accession>A0A3D4S7S0</accession>
<gene>
    <name evidence="6 8" type="primary">nusB</name>
    <name evidence="8" type="ORF">DIW15_04825</name>
</gene>
<dbReference type="GO" id="GO:0003723">
    <property type="term" value="F:RNA binding"/>
    <property type="evidence" value="ECO:0007669"/>
    <property type="project" value="UniProtKB-UniRule"/>
</dbReference>
<evidence type="ECO:0000256" key="2">
    <source>
        <dbReference type="ARBA" id="ARBA00022814"/>
    </source>
</evidence>
<feature type="domain" description="NusB/RsmB/TIM44" evidence="7">
    <location>
        <begin position="10"/>
        <end position="150"/>
    </location>
</feature>
<dbReference type="EMBL" id="DQHO01000031">
    <property type="protein sequence ID" value="HCS94011.1"/>
    <property type="molecule type" value="Genomic_DNA"/>
</dbReference>
<dbReference type="SUPFAM" id="SSF48013">
    <property type="entry name" value="NusB-like"/>
    <property type="match status" value="1"/>
</dbReference>
<proteinExistence type="inferred from homology"/>
<protein>
    <recommendedName>
        <fullName evidence="6">Transcription antitermination protein NusB</fullName>
    </recommendedName>
    <alternativeName>
        <fullName evidence="6">Antitermination factor NusB</fullName>
    </alternativeName>
</protein>
<evidence type="ECO:0000313" key="8">
    <source>
        <dbReference type="EMBL" id="HCS94011.1"/>
    </source>
</evidence>
<comment type="caution">
    <text evidence="8">The sequence shown here is derived from an EMBL/GenBank/DDBJ whole genome shotgun (WGS) entry which is preliminary data.</text>
</comment>
<reference evidence="8 9" key="1">
    <citation type="journal article" date="2018" name="Nat. Biotechnol.">
        <title>A standardized bacterial taxonomy based on genome phylogeny substantially revises the tree of life.</title>
        <authorList>
            <person name="Parks D.H."/>
            <person name="Chuvochina M."/>
            <person name="Waite D.W."/>
            <person name="Rinke C."/>
            <person name="Skarshewski A."/>
            <person name="Chaumeil P.A."/>
            <person name="Hugenholtz P."/>
        </authorList>
    </citation>
    <scope>NUCLEOTIDE SEQUENCE [LARGE SCALE GENOMIC DNA]</scope>
    <source>
        <strain evidence="8">UBA11306</strain>
    </source>
</reference>
<dbReference type="PANTHER" id="PTHR11078:SF3">
    <property type="entry name" value="ANTITERMINATION NUSB DOMAIN-CONTAINING PROTEIN"/>
    <property type="match status" value="1"/>
</dbReference>
<keyword evidence="5 6" id="KW-0804">Transcription</keyword>
<dbReference type="InterPro" id="IPR035926">
    <property type="entry name" value="NusB-like_sf"/>
</dbReference>
<sequence>MERARLSRKSIRQLAFQTLFMQTFSPDVPIDVLLSEVLTEHYQEELSPQLSFDDTDLRYLKTLVETTLTNETQIDALIEKYSKNWAFNRILRSDLTILRQAIGEMKFMPTDDDLEIAPPIVVVNEAVDLAKEFSEDKSPSFINGILSNILD</sequence>
<dbReference type="Gene3D" id="1.10.940.10">
    <property type="entry name" value="NusB-like"/>
    <property type="match status" value="1"/>
</dbReference>
<dbReference type="STRING" id="1121105.GCA_000421665_00566"/>
<evidence type="ECO:0000256" key="1">
    <source>
        <dbReference type="ARBA" id="ARBA00005952"/>
    </source>
</evidence>
<dbReference type="HAMAP" id="MF_00073">
    <property type="entry name" value="NusB"/>
    <property type="match status" value="1"/>
</dbReference>
<keyword evidence="2 6" id="KW-0889">Transcription antitermination</keyword>
<evidence type="ECO:0000256" key="4">
    <source>
        <dbReference type="ARBA" id="ARBA00023015"/>
    </source>
</evidence>
<dbReference type="InterPro" id="IPR006027">
    <property type="entry name" value="NusB_RsmB_TIM44"/>
</dbReference>
<name>A0A3D4S7S0_9ENTE</name>
<comment type="similarity">
    <text evidence="1 6">Belongs to the NusB family.</text>
</comment>
<evidence type="ECO:0000313" key="9">
    <source>
        <dbReference type="Proteomes" id="UP000262195"/>
    </source>
</evidence>
<evidence type="ECO:0000256" key="6">
    <source>
        <dbReference type="HAMAP-Rule" id="MF_00073"/>
    </source>
</evidence>
<dbReference type="GO" id="GO:0005829">
    <property type="term" value="C:cytosol"/>
    <property type="evidence" value="ECO:0007669"/>
    <property type="project" value="TreeGrafter"/>
</dbReference>